<feature type="region of interest" description="Disordered" evidence="1">
    <location>
        <begin position="207"/>
        <end position="231"/>
    </location>
</feature>
<dbReference type="Gene3D" id="3.40.50.300">
    <property type="entry name" value="P-loop containing nucleotide triphosphate hydrolases"/>
    <property type="match status" value="1"/>
</dbReference>
<dbReference type="InterPro" id="IPR027417">
    <property type="entry name" value="P-loop_NTPase"/>
</dbReference>
<proteinExistence type="predicted"/>
<reference evidence="4" key="1">
    <citation type="submission" date="2020-03" db="EMBL/GenBank/DDBJ databases">
        <title>The deep terrestrial virosphere.</title>
        <authorList>
            <person name="Holmfeldt K."/>
            <person name="Nilsson E."/>
            <person name="Simone D."/>
            <person name="Lopez-Fernandez M."/>
            <person name="Wu X."/>
            <person name="de Brujin I."/>
            <person name="Lundin D."/>
            <person name="Andersson A."/>
            <person name="Bertilsson S."/>
            <person name="Dopson M."/>
        </authorList>
    </citation>
    <scope>NUCLEOTIDE SEQUENCE</scope>
    <source>
        <strain evidence="4">MM171A01142</strain>
        <strain evidence="5">MM171B00834</strain>
    </source>
</reference>
<organism evidence="4">
    <name type="scientific">viral metagenome</name>
    <dbReference type="NCBI Taxonomy" id="1070528"/>
    <lineage>
        <taxon>unclassified sequences</taxon>
        <taxon>metagenomes</taxon>
        <taxon>organismal metagenomes</taxon>
    </lineage>
</organism>
<keyword evidence="2" id="KW-0812">Transmembrane</keyword>
<dbReference type="InterPro" id="IPR008900">
    <property type="entry name" value="Zot_N"/>
</dbReference>
<dbReference type="EMBL" id="MT143644">
    <property type="protein sequence ID" value="QJA99335.1"/>
    <property type="molecule type" value="Genomic_DNA"/>
</dbReference>
<protein>
    <submittedName>
        <fullName evidence="4">Putative zonular occludens toxin protein</fullName>
    </submittedName>
</protein>
<keyword evidence="2" id="KW-0472">Membrane</keyword>
<feature type="compositionally biased region" description="Low complexity" evidence="1">
    <location>
        <begin position="207"/>
        <end position="226"/>
    </location>
</feature>
<evidence type="ECO:0000313" key="5">
    <source>
        <dbReference type="EMBL" id="QJB03247.1"/>
    </source>
</evidence>
<evidence type="ECO:0000256" key="1">
    <source>
        <dbReference type="SAM" id="MobiDB-lite"/>
    </source>
</evidence>
<dbReference type="AlphaFoldDB" id="A0A6M3M2J1"/>
<dbReference type="Pfam" id="PF05707">
    <property type="entry name" value="Zot"/>
    <property type="match status" value="1"/>
</dbReference>
<feature type="region of interest" description="Disordered" evidence="1">
    <location>
        <begin position="344"/>
        <end position="382"/>
    </location>
</feature>
<feature type="compositionally biased region" description="Polar residues" evidence="1">
    <location>
        <begin position="372"/>
        <end position="382"/>
    </location>
</feature>
<gene>
    <name evidence="4" type="ORF">MM171A01142_0004</name>
    <name evidence="5" type="ORF">MM171B00834_0013</name>
</gene>
<evidence type="ECO:0000313" key="4">
    <source>
        <dbReference type="EMBL" id="QJA99335.1"/>
    </source>
</evidence>
<sequence length="382" mass="42924">MIELTTGLPGSGKTLYTICRIKQKAEAENRPVYYSGITDLKLPWIELEDPAQWHTLPANSICVIDECQRVFRPCGNGSHVPEHVEKLETHRHQGIDLILITQHPMLIDSNVRRLVGQHYHVSRPFGWKKAKIFRFESVRENPLARQSDGSRIDFVYPKQAFEWYRSAEVHTVKARLPWQVVAMIVLPLVGLGLFGWFYYSKTRTPQQQEQATQPATGTTPAPTAPGRTREGRITTAQYLKDQQPRIDGLAYTAPAYDDVTTPAQAPYPAACVTIRGECRCYSQQATRLPMPKPLCENIVKDGFFIAWDTRGPEQHEGRRADTQTAAPQLASADTVTGLRMVIDAPNRNTPAAQAQQNTSSPQIEQPAYQARVPNTSPWAQGR</sequence>
<dbReference type="EMBL" id="MT143833">
    <property type="protein sequence ID" value="QJB03247.1"/>
    <property type="molecule type" value="Genomic_DNA"/>
</dbReference>
<evidence type="ECO:0000259" key="3">
    <source>
        <dbReference type="Pfam" id="PF05707"/>
    </source>
</evidence>
<keyword evidence="2" id="KW-1133">Transmembrane helix</keyword>
<evidence type="ECO:0000256" key="2">
    <source>
        <dbReference type="SAM" id="Phobius"/>
    </source>
</evidence>
<feature type="transmembrane region" description="Helical" evidence="2">
    <location>
        <begin position="176"/>
        <end position="199"/>
    </location>
</feature>
<accession>A0A6M3M2J1</accession>
<feature type="compositionally biased region" description="Polar residues" evidence="1">
    <location>
        <begin position="346"/>
        <end position="363"/>
    </location>
</feature>
<feature type="domain" description="Zona occludens toxin N-terminal" evidence="3">
    <location>
        <begin position="51"/>
        <end position="168"/>
    </location>
</feature>
<name>A0A6M3M2J1_9ZZZZ</name>